<dbReference type="OrthoDB" id="429119at2759"/>
<dbReference type="RefSeq" id="XP_011205058.1">
    <property type="nucleotide sequence ID" value="XM_011206756.2"/>
</dbReference>
<gene>
    <name evidence="10" type="primary">RIBC1</name>
    <name evidence="12 13 14" type="synonym">LOC105227417</name>
</gene>
<dbReference type="GeneID" id="105227417"/>
<dbReference type="Pfam" id="PF05914">
    <property type="entry name" value="RIB43A"/>
    <property type="match status" value="1"/>
</dbReference>
<dbReference type="RefSeq" id="XP_049312931.1">
    <property type="nucleotide sequence ID" value="XM_049456974.1"/>
</dbReference>
<reference evidence="12" key="2">
    <citation type="submission" date="2025-04" db="UniProtKB">
        <authorList>
            <consortium name="RefSeq"/>
        </authorList>
    </citation>
    <scope>IDENTIFICATION</scope>
    <source>
        <strain evidence="12">Punador</strain>
        <tissue evidence="13 14">Adult</tissue>
    </source>
</reference>
<comment type="similarity">
    <text evidence="2">Belongs to the RIB43A family.</text>
</comment>
<keyword evidence="3" id="KW-0963">Cytoplasm</keyword>
<evidence type="ECO:0000313" key="14">
    <source>
        <dbReference type="RefSeq" id="XP_049312932.1"/>
    </source>
</evidence>
<dbReference type="PANTHER" id="PTHR14517:SF6">
    <property type="entry name" value="RE41410P"/>
    <property type="match status" value="1"/>
</dbReference>
<keyword evidence="4" id="KW-0282">Flagellum</keyword>
<evidence type="ECO:0000256" key="1">
    <source>
        <dbReference type="ARBA" id="ARBA00004611"/>
    </source>
</evidence>
<dbReference type="PANTHER" id="PTHR14517">
    <property type="entry name" value="RIB43A-RELATED"/>
    <property type="match status" value="1"/>
</dbReference>
<dbReference type="OMA" id="CLKMQQE"/>
<comment type="subcellular location">
    <subcellularLocation>
        <location evidence="1">Cytoplasm</location>
        <location evidence="1">Cytoskeleton</location>
        <location evidence="1">Flagellum axoneme</location>
    </subcellularLocation>
</comment>
<evidence type="ECO:0000256" key="9">
    <source>
        <dbReference type="ARBA" id="ARBA00046435"/>
    </source>
</evidence>
<evidence type="ECO:0000256" key="8">
    <source>
        <dbReference type="ARBA" id="ARBA00023273"/>
    </source>
</evidence>
<dbReference type="InterPro" id="IPR008805">
    <property type="entry name" value="RIB43A"/>
</dbReference>
<dbReference type="KEGG" id="bdr:105227417"/>
<evidence type="ECO:0000256" key="6">
    <source>
        <dbReference type="ARBA" id="ARBA00023069"/>
    </source>
</evidence>
<keyword evidence="6" id="KW-0969">Cilium</keyword>
<evidence type="ECO:0000313" key="12">
    <source>
        <dbReference type="RefSeq" id="XP_011205058.1"/>
    </source>
</evidence>
<sequence length="381" mass="45750">MFKIPIATKDDINESAKLQRRLQFEDERKSRIFNAKQRLFGLDLGALERQIAEKNKQRQVEAECERRYEDQTQRQQLAIYAKSLEMDKRKRVAEADLNYYRCRFQRKDQRREFDLNDPNRIKRALPARVADDDVRLGISSAQIFSGEDLGHSERKLRQRAQQRAWLDQQVQERKQAEEDRIKADLIMQESIASRDKRLEDMANSERKIRNQMTAAIYDYNTQLAKSKRFDRIREKKENNEDDLAEIYNMLTSDMLTENPDAAQSRTNPTKKIAFMYRGMSADELAKFHEEQLQQKITNKKKQTDQQLMDKQWEQYALNMDRELMLKQLELERNQKQLLDDHIRYNARLAVEQRKQNEMLNRDLNKNYVSKEFYDQFNKTSR</sequence>
<reference evidence="10" key="1">
    <citation type="journal article" date="2014" name="BMC Genomics">
        <title>Characterizing the developmental transcriptome of the oriental fruit fly, Bactrocera dorsalis (Diptera: Tephritidae) through comparative genomic analysis with Drosophila melanogaster utilizing modENCODE datasets.</title>
        <authorList>
            <person name="Geib S.M."/>
            <person name="Calla B."/>
            <person name="Hall B."/>
            <person name="Hou S."/>
            <person name="Manoukis N.C."/>
        </authorList>
    </citation>
    <scope>NUCLEOTIDE SEQUENCE</scope>
    <source>
        <strain evidence="10">Punador</strain>
    </source>
</reference>
<evidence type="ECO:0000256" key="3">
    <source>
        <dbReference type="ARBA" id="ARBA00022490"/>
    </source>
</evidence>
<protein>
    <submittedName>
        <fullName evidence="10">RIB43A-like with coiled-coils protein 1</fullName>
    </submittedName>
    <submittedName>
        <fullName evidence="12 13">RIB43A-like with coiled-coils protein 2</fullName>
    </submittedName>
</protein>
<name>A0A034WWA5_BACDO</name>
<comment type="subunit">
    <text evidence="9">Microtubule inner protein component of sperm flagellar doublet microtubules.</text>
</comment>
<dbReference type="RefSeq" id="XP_049312932.1">
    <property type="nucleotide sequence ID" value="XM_049456975.1"/>
</dbReference>
<proteinExistence type="inferred from homology"/>
<evidence type="ECO:0000313" key="10">
    <source>
        <dbReference type="EMBL" id="JAC58083.1"/>
    </source>
</evidence>
<evidence type="ECO:0000256" key="7">
    <source>
        <dbReference type="ARBA" id="ARBA00023212"/>
    </source>
</evidence>
<evidence type="ECO:0000256" key="5">
    <source>
        <dbReference type="ARBA" id="ARBA00023054"/>
    </source>
</evidence>
<keyword evidence="5" id="KW-0175">Coiled coil</keyword>
<organism evidence="10">
    <name type="scientific">Bactrocera dorsalis</name>
    <name type="common">Oriental fruit fly</name>
    <name type="synonym">Dacus dorsalis</name>
    <dbReference type="NCBI Taxonomy" id="27457"/>
    <lineage>
        <taxon>Eukaryota</taxon>
        <taxon>Metazoa</taxon>
        <taxon>Ecdysozoa</taxon>
        <taxon>Arthropoda</taxon>
        <taxon>Hexapoda</taxon>
        <taxon>Insecta</taxon>
        <taxon>Pterygota</taxon>
        <taxon>Neoptera</taxon>
        <taxon>Endopterygota</taxon>
        <taxon>Diptera</taxon>
        <taxon>Brachycera</taxon>
        <taxon>Muscomorpha</taxon>
        <taxon>Tephritoidea</taxon>
        <taxon>Tephritidae</taxon>
        <taxon>Bactrocera</taxon>
        <taxon>Bactrocera</taxon>
    </lineage>
</organism>
<keyword evidence="8" id="KW-0966">Cell projection</keyword>
<evidence type="ECO:0000313" key="13">
    <source>
        <dbReference type="RefSeq" id="XP_049312931.1"/>
    </source>
</evidence>
<evidence type="ECO:0000256" key="4">
    <source>
        <dbReference type="ARBA" id="ARBA00022846"/>
    </source>
</evidence>
<dbReference type="Proteomes" id="UP001652620">
    <property type="component" value="Chromosome 5"/>
</dbReference>
<dbReference type="EMBL" id="GAKP01000869">
    <property type="protein sequence ID" value="JAC58083.1"/>
    <property type="molecule type" value="Transcribed_RNA"/>
</dbReference>
<keyword evidence="11" id="KW-1185">Reference proteome</keyword>
<evidence type="ECO:0000313" key="11">
    <source>
        <dbReference type="Proteomes" id="UP001652620"/>
    </source>
</evidence>
<keyword evidence="7" id="KW-0206">Cytoskeleton</keyword>
<accession>A0A034WWA5</accession>
<evidence type="ECO:0000256" key="2">
    <source>
        <dbReference type="ARBA" id="ARBA00006875"/>
    </source>
</evidence>
<dbReference type="AlphaFoldDB" id="A0A034WWA5"/>